<evidence type="ECO:0000256" key="1">
    <source>
        <dbReference type="SAM" id="Phobius"/>
    </source>
</evidence>
<keyword evidence="1" id="KW-0472">Membrane</keyword>
<dbReference type="Proteomes" id="UP000007435">
    <property type="component" value="Chromosome"/>
</dbReference>
<dbReference type="HOGENOM" id="CLU_3185284_0_0_10"/>
<keyword evidence="1" id="KW-1133">Transmembrane helix</keyword>
<name>E4RQ61_LEAB4</name>
<dbReference type="KEGG" id="lby:Lbys_1729"/>
<organism evidence="2 3">
    <name type="scientific">Leadbetterella byssophila (strain DSM 17132 / JCM 16389 / KACC 11308 / NBRC 106382 / 4M15)</name>
    <dbReference type="NCBI Taxonomy" id="649349"/>
    <lineage>
        <taxon>Bacteria</taxon>
        <taxon>Pseudomonadati</taxon>
        <taxon>Bacteroidota</taxon>
        <taxon>Cytophagia</taxon>
        <taxon>Cytophagales</taxon>
        <taxon>Leadbetterellaceae</taxon>
        <taxon>Leadbetterella</taxon>
    </lineage>
</organism>
<keyword evidence="3" id="KW-1185">Reference proteome</keyword>
<reference key="1">
    <citation type="submission" date="2010-11" db="EMBL/GenBank/DDBJ databases">
        <title>The complete genome of Leadbetterella byssophila DSM 17132.</title>
        <authorList>
            <consortium name="US DOE Joint Genome Institute (JGI-PGF)"/>
            <person name="Lucas S."/>
            <person name="Copeland A."/>
            <person name="Lapidus A."/>
            <person name="Glavina del Rio T."/>
            <person name="Dalin E."/>
            <person name="Tice H."/>
            <person name="Bruce D."/>
            <person name="Goodwin L."/>
            <person name="Pitluck S."/>
            <person name="Kyrpides N."/>
            <person name="Mavromatis K."/>
            <person name="Ivanova N."/>
            <person name="Teshima H."/>
            <person name="Brettin T."/>
            <person name="Detter J.C."/>
            <person name="Han C."/>
            <person name="Tapia R."/>
            <person name="Land M."/>
            <person name="Hauser L."/>
            <person name="Markowitz V."/>
            <person name="Cheng J.-F."/>
            <person name="Hugenholtz P."/>
            <person name="Woyke T."/>
            <person name="Wu D."/>
            <person name="Tindall B."/>
            <person name="Pomrenke H.G."/>
            <person name="Brambilla E."/>
            <person name="Klenk H.-P."/>
            <person name="Eisen J.A."/>
        </authorList>
    </citation>
    <scope>NUCLEOTIDE SEQUENCE [LARGE SCALE GENOMIC DNA]</scope>
    <source>
        <strain>DSM 17132</strain>
    </source>
</reference>
<dbReference type="EMBL" id="CP002305">
    <property type="protein sequence ID" value="ADQ17436.1"/>
    <property type="molecule type" value="Genomic_DNA"/>
</dbReference>
<gene>
    <name evidence="2" type="ordered locus">Lbys_1729</name>
</gene>
<keyword evidence="1" id="KW-0812">Transmembrane</keyword>
<feature type="transmembrane region" description="Helical" evidence="1">
    <location>
        <begin position="20"/>
        <end position="41"/>
    </location>
</feature>
<protein>
    <submittedName>
        <fullName evidence="2">Uncharacterized protein</fullName>
    </submittedName>
</protein>
<evidence type="ECO:0000313" key="2">
    <source>
        <dbReference type="EMBL" id="ADQ17436.1"/>
    </source>
</evidence>
<reference evidence="2 3" key="2">
    <citation type="journal article" date="2011" name="Stand. Genomic Sci.">
        <title>Complete genome sequence of Leadbetterella byssophila type strain (4M15).</title>
        <authorList>
            <person name="Abt B."/>
            <person name="Teshima H."/>
            <person name="Lucas S."/>
            <person name="Lapidus A."/>
            <person name="Del Rio T.G."/>
            <person name="Nolan M."/>
            <person name="Tice H."/>
            <person name="Cheng J.F."/>
            <person name="Pitluck S."/>
            <person name="Liolios K."/>
            <person name="Pagani I."/>
            <person name="Ivanova N."/>
            <person name="Mavromatis K."/>
            <person name="Pati A."/>
            <person name="Tapia R."/>
            <person name="Han C."/>
            <person name="Goodwin L."/>
            <person name="Chen A."/>
            <person name="Palaniappan K."/>
            <person name="Land M."/>
            <person name="Hauser L."/>
            <person name="Chang Y.J."/>
            <person name="Jeffries C.D."/>
            <person name="Rohde M."/>
            <person name="Goker M."/>
            <person name="Tindall B.J."/>
            <person name="Detter J.C."/>
            <person name="Woyke T."/>
            <person name="Bristow J."/>
            <person name="Eisen J.A."/>
            <person name="Markowitz V."/>
            <person name="Hugenholtz P."/>
            <person name="Klenk H.P."/>
            <person name="Kyrpides N.C."/>
        </authorList>
    </citation>
    <scope>NUCLEOTIDE SEQUENCE [LARGE SCALE GENOMIC DNA]</scope>
    <source>
        <strain evidence="3">DSM 17132 / JCM 16389 / KACC 11308 / NBRC 106382 / 4M15</strain>
    </source>
</reference>
<proteinExistence type="predicted"/>
<accession>E4RQ61</accession>
<evidence type="ECO:0000313" key="3">
    <source>
        <dbReference type="Proteomes" id="UP000007435"/>
    </source>
</evidence>
<sequence length="46" mass="5246">MRTETPLKKSQECIGHKQLAPIFSTLKHVFYVTICFIVGLARVRKG</sequence>
<dbReference type="AlphaFoldDB" id="E4RQ61"/>